<dbReference type="InterPro" id="IPR041228">
    <property type="entry name" value="Dynein_C"/>
</dbReference>
<dbReference type="GO" id="GO:0007018">
    <property type="term" value="P:microtubule-based movement"/>
    <property type="evidence" value="ECO:0007669"/>
    <property type="project" value="InterPro"/>
</dbReference>
<dbReference type="FunFam" id="3.10.490.20:FF:000009">
    <property type="entry name" value="Dynein heavy chain 4"/>
    <property type="match status" value="1"/>
</dbReference>
<evidence type="ECO:0000256" key="15">
    <source>
        <dbReference type="SAM" id="MobiDB-lite"/>
    </source>
</evidence>
<keyword evidence="8" id="KW-0243">Dynein</keyword>
<dbReference type="FunFam" id="3.40.50.300:FF:000063">
    <property type="entry name" value="dynein heavy chain 6, axonemal"/>
    <property type="match status" value="1"/>
</dbReference>
<dbReference type="FunFam" id="1.10.8.1220:FF:000001">
    <property type="entry name" value="Dynein axonemal heavy chain 5"/>
    <property type="match status" value="1"/>
</dbReference>
<feature type="domain" description="AAA+ ATPase" evidence="16">
    <location>
        <begin position="1641"/>
        <end position="1963"/>
    </location>
</feature>
<dbReference type="InterPro" id="IPR004273">
    <property type="entry name" value="Dynein_heavy_D6_P-loop"/>
</dbReference>
<evidence type="ECO:0000256" key="10">
    <source>
        <dbReference type="ARBA" id="ARBA00023069"/>
    </source>
</evidence>
<dbReference type="Gene3D" id="1.20.1270.280">
    <property type="match status" value="1"/>
</dbReference>
<dbReference type="Gene3D" id="1.20.140.100">
    <property type="entry name" value="Dynein heavy chain, N-terminal domain 2"/>
    <property type="match status" value="1"/>
</dbReference>
<evidence type="ECO:0000256" key="1">
    <source>
        <dbReference type="ARBA" id="ARBA00004430"/>
    </source>
</evidence>
<dbReference type="Gene3D" id="1.10.8.710">
    <property type="match status" value="1"/>
</dbReference>
<feature type="compositionally biased region" description="Basic and acidic residues" evidence="15">
    <location>
        <begin position="1836"/>
        <end position="1872"/>
    </location>
</feature>
<dbReference type="EMBL" id="JAHDYR010000038">
    <property type="protein sequence ID" value="KAG9392138.1"/>
    <property type="molecule type" value="Genomic_DNA"/>
</dbReference>
<dbReference type="Gene3D" id="1.20.58.1120">
    <property type="match status" value="1"/>
</dbReference>
<dbReference type="InterPro" id="IPR042228">
    <property type="entry name" value="Dynein_linker_3"/>
</dbReference>
<evidence type="ECO:0000256" key="8">
    <source>
        <dbReference type="ARBA" id="ARBA00023017"/>
    </source>
</evidence>
<evidence type="ECO:0000256" key="13">
    <source>
        <dbReference type="ARBA" id="ARBA00023273"/>
    </source>
</evidence>
<gene>
    <name evidence="17" type="ORF">J8273_5117</name>
</gene>
<dbReference type="Gene3D" id="1.10.287.2620">
    <property type="match status" value="1"/>
</dbReference>
<sequence>MKDTEKLFKFSSKDISQYDLPSEKPRYKKGKITPVDAGDVGNSHVASALNDFKRASFAGPVDEPSCIRLENPSIAKSSLRKIEDEIYAEDTQANPRPLVDGWRPQHPITQDIDRARQIVTELRTGEDAIRYFSQAGDRDPVKFVYLVPAETGKDFRPYDLLVVPKSKTGTDYYTISASGVVHVCDGQPSDVVLLGDWLRESSLFNVLRCMPFFQEYFKRKAFKLWVKHVRYRRFCNNRQRLTQTLFPAKPHFLEPIQKVYALCYKLSVTKGVDITVKQTFEREELQQVQAQTRKELGETLEATVEGILAILTATIDGVVARTRSAADEDDTGLPSFIQPQKVRSMVQAKAELIEKQRAVREAEHERRKLGDLVRLFDTFVLEALIAVNLHAATSVIASVSDTAVKRRAGLLLTMVEFDSVACSFTPSKAQYRDTLESIFTELRKTVTVAPRVISAPVVRQHVHRGRETTHVGVDDFILGSPEGAVLPYEPFIEAEAKIFSTLEENFQQAVAYAQVFDEYRDVHNFGQTWAPEAYSNQDASVETLRADIAKLQRWIVELERMKTSQAVDLIHVDSRKLKQRLTPIPVDALEHVKQVCLQKFRDLGNSVVDGFRGHTKVLAQQPRHLKEFTEFVELVNHLESISEGLMEDVRTCIELDKVMAEADPKLEQASDKALLGAVGDYKESFLAAKEEAAVFIKQQMGSMVSQLDSHIVTLEEETAKMADELQEGIFVDANADPTQVLSRLQAIGEAIATLEGGASTYGSYQKLFNVSEAAFEKLQETRQLHADKTNLWTTVDHWNEVHQQWLYSSWLTLDSEAIVAELAAIHSKSVRFKNNLEEEGEDGVASTLVRRIKQFQQHSDLVSTLGNPALRNRHWMKIFALLEGGDQLVPGSPFTLDQLMQMGIDRVKTEVSDISGTASGEYSLELALDKIEAGWEHMEFTVKDHVKGKGTANQADVFILSSIEEIQQLLEDNMVTLQTMLASRFIVGIREPVEKWEQRLILLSDVLDEWVTCQRSWLYLEVIFSQADIQRQLPVESQKFARVDTMWNQHMASVHARPGVIAVLGIEGLKDKFVQANQALDEIQKSLEDYLQTKRIAFPRFYFLSNDELLEILSQTTDPQAVQPHLRKCFEAMAHLDFAEPGSDQINAMQSVEGERVMFIEPLFARGVVESWLKEIEGGMVATVRDHVARCLKAAMDRQQTRAEWLQSWPAQCLLTVDQLMWTSGAEKALNAVESGTDKEALVLFHEACIAQLDQMVTMVRGQLTSLQRKAIGALVVIDVHARDVLERMNQAGCSSIHDFDWVAQLRYYWEEDDPERPCKTRQTNTQLDYAYEYLGASGRLVVTPLTDRCYITLTSALHLHLGGSPQGPAGTGKTETTKDLAKALAVQCVVFNCSEGLDYKMMGRFFSGLAQCGAWACFDEFNRIDIEVLSVIAQQILTIQQAIMASAKRFVFEGQEIPLNASCGFFITMNPGYAGRTELPDNLKALFRPISMMVPDYGLIAEIILFSEGFSTARALSRKMAQLYKLSSEQLSQCDHYDFGMRAVKSVLVMAGGLKRQYEDLGEDIVLIRALRDSNVPKFLAQDVPLFMGIIQDLFPGVEIPSVDYGSLQEAIEADLTSHNLQPVPAFVTKCIQFYETHIVRHGLMLVGQSGTGKSTICTSMARSLQALFKAGDTTSPHFKPVQRYILNPKSVSMGELYGMFDEVSHEWTDGLVANIARQVVNARDDTKRWIVFDGPVDALWIENMNTVLDDNKMLCLANGERIRLPDTVNLVFEVQDLAVASPATVSRCGMVYLESVHLGWRPLAKSWTEQFKPAAARLISVALGFDIDHEREKADQERANKLAKEEDEERRQADLAREKARAAKGQKDGEASDTDDDEDSGSTVDSLSDNDEDVPETTNSRRRKSISTVGTDQRFLALEANCTALAEDVCEIIVDKYMDKVGDGILKFIRANCREDIASVDGQLVQSFLDIVLHFIADLADRKAASLREKLDREHAEAVEMALDAGAEPPKRPDIRDTPWATICPDDAVPESIIADIDRAVSFALVWGFGGSMAEEARSGFEDFIREQFTAIGLSNTMPDDRSVYDWSIGDGAWLSWDSLTPAYEFSPATPFFDIVVPTADTVRANYIVNLLIRGDVNVLLCGPTGTGKTLSVNAFMRDRSTLESFVTDAFSFSAQTTAKQTQQFIEAKLEKKRKNLLAPPSGMRQIFFIDDINMPAKEEYGAQPPVELLRQTIVQRGFYDRAKLFFKNVDHTLFVSACAPPGGGRSVVTQRLTRHFFLLATPEMSASSMRRIFSGILGGFLANPSVDPAVAFNPDVVALSDSIVKASVDLYHQISEDLRPTPAKSHYTFNLRDLAKTIQGLLLAVPAAVNTRFGFLRLWAHEVSRTFRDRLICDEDTTWFDRQVVKTITDHFDINEWDEAKELDTSQALESIKDEDAELDDASAKERAMVTVGLTKAVPDIMFGAWCPDKAEQKRYGSLDDDSRADFRFQYKELHDINGEVDKRLNEALEEFNLSSDKEMELVFFKDAIAHLSRVARVIRQPRGNALLVGVGGSGRQSLVRLAASMAEYFLIQPEISKNYGRNEFVEDIKKAMMKAGVETTNCVFLLTDSQIVSESFLEDINNVLNSGEIPNIWAPDEMETIITAVRPICAKLGKEGTKDNIYSTFVNLVRQNMHVVLCMSPVGDALRRRLRQFPSLLSNCTLDWYHPWPSTALFSVAGWLLRNLDVEEKDREAGIIDKLAQLCMTVHTSVQRQSQEFYEQFRRHVYVTPTSYLELIRQYSMLLGEKRKQIIGKIETFEGGLEKLKATRVQVAEMQEDLVKLQPVLEQASKDTAELLVQLEVDQKEAASVRENVEQEEKQVSVMAREAQEIKDDAQSDLDAALPALHAAIKALKSLNKNDITEIKSFKTPPELVKVVMESICIMKDVKPTWEESKKLLSDMNFLGSLAAYDKDNIPERIIKKIRKYAANPDFHPDKVEKVSKAAKSLCMWVLAMLVYSDVAKTVAPKRQRLKEAEDELSVQQAALAKKQAELKTVEDRLAELQAKYDASIAKKNELELKTADTKVRLTRAEKLVGGLAAEAERWAEQKAKLESNLTMLVGNILLASGYLAYLGPFNVTFREKLIDEWCQKCAELNVPAFKNGSDFTLDAVLGDPVEIREWGQQGLPSDPLSVSNAIITTKARRWPLCIDPQGQANRWIRKREAENNLQVTKMSEGNFLRTLENAIRIGTPVLLENVEEVLDPALEPILLKQVFKRGGRNLIRIGDTEVDYSPDFRLYITTKLPSPHFSPETSVKVTIINFTVTQSGLEEQLLATVARSERPDLEQQRDQIIVQLADGKRQLQAIQDRILQLLNQATGNILDDEELINTLDQSKETTNDINARLEEAEKTSEEINITREQYRPVSTRASLLFFVLADLGQIDPMYQYSLPFFTGLFNQCLAKAEKSDVVSTRIQTLISYVTMQVYASVCRGLFESHKQLFAFLCAAAVERTAGTVSPALWSLFFRPLVDAEGVDEEIPVHLSKSQYTNLKRVQDVVGDRVDIMTPVCSDEDGFWTHYLQCDSPQSEKLPGQLEELTPFEKLVLLRVLRTEKVVFGIPIYIGFVLGEKFTSAPQFDLRDAYADTTSRTPIIFILSAGANPLPYLHKLAEEKGMSSKLRSISLGQGQGPIADKMIQQGRRNGDWVCLQNCHLSISWMPDLERAFQSIDEEESHPSFRLWLTSMPSPRFPVPVLQGGVKITNEPPKGLKANLAQSFHHFDEADFELTGENVSQARRVEWKRMLFTLAFFHGVLQERRRYGPIAWNIRYDWNESDFDVSVRTLRMFLVEYKAIPYDALNYLIGYIHYGGRVTDYLDQRNVQAFLTDYFKPEIHAGDYTFTADGVYKPMVGSIEEIREYLNTLPVNEPPAVFGLHENGDITHQQQETSLILETIISVQPRDSSGSSGETPEDQVLRMAIDIRQKVPDDLNLENAHDNSLPKDKNGNYTPLAVVLVQEVERFNGLLAIIRTTLKDLDRAIRGLVVMSPDLETMFDAFLLNRVPNLWSAAAYPSLKPLASWVRDLDKRIAFMAEWISHGPPNSFWLSGFFFTQGFLTGALQTHARETLMPIDDLVFETEVVGEKGMEFQPDTGVHVHGLFIEGARWDDERHKLVEQTRGVLLDTMAPIWLKPVSSAEYNPESTYRCPVYKTTERAGVLSTTGHSTNFVMSLDLPIDCAPEWWIRRGVALLSQEPY</sequence>
<dbReference type="InterPro" id="IPR035706">
    <property type="entry name" value="AAA_9"/>
</dbReference>
<dbReference type="SMART" id="SM00382">
    <property type="entry name" value="AAA"/>
    <property type="match status" value="3"/>
</dbReference>
<dbReference type="Pfam" id="PF12774">
    <property type="entry name" value="AAA_6"/>
    <property type="match status" value="1"/>
</dbReference>
<dbReference type="GO" id="GO:0005930">
    <property type="term" value="C:axoneme"/>
    <property type="evidence" value="ECO:0007669"/>
    <property type="project" value="UniProtKB-SubCell"/>
</dbReference>
<dbReference type="FunFam" id="3.40.50.300:FF:000362">
    <property type="entry name" value="Dynein, axonemal, heavy chain 6"/>
    <property type="match status" value="1"/>
</dbReference>
<dbReference type="GO" id="GO:0005874">
    <property type="term" value="C:microtubule"/>
    <property type="evidence" value="ECO:0007669"/>
    <property type="project" value="UniProtKB-KW"/>
</dbReference>
<dbReference type="InterPro" id="IPR024743">
    <property type="entry name" value="Dynein_HC_stalk"/>
</dbReference>
<feature type="region of interest" description="Disordered" evidence="15">
    <location>
        <begin position="1836"/>
        <end position="1908"/>
    </location>
</feature>
<dbReference type="FunFam" id="1.20.140.100:FF:000004">
    <property type="entry name" value="Dynein axonemal heavy chain 6"/>
    <property type="match status" value="1"/>
</dbReference>
<evidence type="ECO:0000256" key="11">
    <source>
        <dbReference type="ARBA" id="ARBA00023175"/>
    </source>
</evidence>
<keyword evidence="11" id="KW-0505">Motor protein</keyword>
<dbReference type="InterPro" id="IPR041466">
    <property type="entry name" value="Dynein_AAA5_ext"/>
</dbReference>
<comment type="similarity">
    <text evidence="2">Belongs to the dynein heavy chain family.</text>
</comment>
<dbReference type="Gene3D" id="6.10.140.1060">
    <property type="match status" value="1"/>
</dbReference>
<dbReference type="GO" id="GO:0045505">
    <property type="term" value="F:dynein intermediate chain binding"/>
    <property type="evidence" value="ECO:0007669"/>
    <property type="project" value="InterPro"/>
</dbReference>
<feature type="coiled-coil region" evidence="14">
    <location>
        <begin position="3014"/>
        <end position="3062"/>
    </location>
</feature>
<organism evidence="17 18">
    <name type="scientific">Carpediemonas membranifera</name>
    <dbReference type="NCBI Taxonomy" id="201153"/>
    <lineage>
        <taxon>Eukaryota</taxon>
        <taxon>Metamonada</taxon>
        <taxon>Carpediemonas-like organisms</taxon>
        <taxon>Carpediemonas</taxon>
    </lineage>
</organism>
<dbReference type="InterPro" id="IPR024317">
    <property type="entry name" value="Dynein_heavy_chain_D4_dom"/>
</dbReference>
<feature type="compositionally biased region" description="Acidic residues" evidence="15">
    <location>
        <begin position="1873"/>
        <end position="1882"/>
    </location>
</feature>
<proteinExistence type="inferred from homology"/>
<protein>
    <submittedName>
        <fullName evidence="17">Dynein heavy chain and region D6 of dynein motor</fullName>
    </submittedName>
</protein>
<dbReference type="InterPro" id="IPR041658">
    <property type="entry name" value="AAA_lid_11"/>
</dbReference>
<keyword evidence="18" id="KW-1185">Reference proteome</keyword>
<dbReference type="GO" id="GO:0005524">
    <property type="term" value="F:ATP binding"/>
    <property type="evidence" value="ECO:0007669"/>
    <property type="project" value="UniProtKB-KW"/>
</dbReference>
<dbReference type="Gene3D" id="1.20.920.30">
    <property type="match status" value="1"/>
</dbReference>
<dbReference type="InterPro" id="IPR042219">
    <property type="entry name" value="AAA_lid_11_sf"/>
</dbReference>
<dbReference type="Gene3D" id="1.10.8.1220">
    <property type="match status" value="1"/>
</dbReference>
<dbReference type="Pfam" id="PF17852">
    <property type="entry name" value="Dynein_AAA_lid"/>
    <property type="match status" value="1"/>
</dbReference>
<name>A0A8J6E0F4_9EUKA</name>
<keyword evidence="13" id="KW-0966">Cell projection</keyword>
<evidence type="ECO:0000256" key="5">
    <source>
        <dbReference type="ARBA" id="ARBA00022737"/>
    </source>
</evidence>
<dbReference type="Gene3D" id="3.10.490.20">
    <property type="match status" value="1"/>
</dbReference>
<evidence type="ECO:0000313" key="18">
    <source>
        <dbReference type="Proteomes" id="UP000717585"/>
    </source>
</evidence>
<keyword evidence="4" id="KW-0493">Microtubule</keyword>
<dbReference type="FunFam" id="3.20.180.20:FF:000003">
    <property type="entry name" value="Dynein heavy chain 12, axonemal"/>
    <property type="match status" value="1"/>
</dbReference>
<evidence type="ECO:0000256" key="2">
    <source>
        <dbReference type="ARBA" id="ARBA00008887"/>
    </source>
</evidence>
<feature type="domain" description="AAA+ ATPase" evidence="16">
    <location>
        <begin position="2137"/>
        <end position="2285"/>
    </location>
</feature>
<dbReference type="Pfam" id="PF08393">
    <property type="entry name" value="DHC_N2"/>
    <property type="match status" value="1"/>
</dbReference>
<keyword evidence="9 14" id="KW-0175">Coiled coil</keyword>
<evidence type="ECO:0000256" key="12">
    <source>
        <dbReference type="ARBA" id="ARBA00023212"/>
    </source>
</evidence>
<dbReference type="Pfam" id="PF12780">
    <property type="entry name" value="AAA_8"/>
    <property type="match status" value="1"/>
</dbReference>
<dbReference type="InterPro" id="IPR013602">
    <property type="entry name" value="Dynein_heavy_linker"/>
</dbReference>
<dbReference type="InterPro" id="IPR026983">
    <property type="entry name" value="DHC"/>
</dbReference>
<dbReference type="FunFam" id="1.20.920.20:FF:000006">
    <property type="entry name" value="Dynein, axonemal, heavy chain 6"/>
    <property type="match status" value="1"/>
</dbReference>
<dbReference type="Pfam" id="PF03028">
    <property type="entry name" value="Dynein_heavy"/>
    <property type="match status" value="1"/>
</dbReference>
<evidence type="ECO:0000256" key="14">
    <source>
        <dbReference type="SAM" id="Coils"/>
    </source>
</evidence>
<evidence type="ECO:0000256" key="4">
    <source>
        <dbReference type="ARBA" id="ARBA00022701"/>
    </source>
</evidence>
<evidence type="ECO:0000256" key="9">
    <source>
        <dbReference type="ARBA" id="ARBA00023054"/>
    </source>
</evidence>
<keyword evidence="3" id="KW-0963">Cytoplasm</keyword>
<dbReference type="Gene3D" id="1.10.8.720">
    <property type="entry name" value="Region D6 of dynein motor"/>
    <property type="match status" value="1"/>
</dbReference>
<dbReference type="FunFam" id="1.20.58.1120:FF:000001">
    <property type="entry name" value="dynein heavy chain 2, axonemal"/>
    <property type="match status" value="1"/>
</dbReference>
<dbReference type="Gene3D" id="1.20.920.20">
    <property type="match status" value="1"/>
</dbReference>
<dbReference type="PANTHER" id="PTHR45703">
    <property type="entry name" value="DYNEIN HEAVY CHAIN"/>
    <property type="match status" value="1"/>
</dbReference>
<dbReference type="InterPro" id="IPR027417">
    <property type="entry name" value="P-loop_NTPase"/>
</dbReference>
<dbReference type="InterPro" id="IPR041589">
    <property type="entry name" value="DNAH3_AAA_lid_1"/>
</dbReference>
<dbReference type="GO" id="GO:0008569">
    <property type="term" value="F:minus-end-directed microtubule motor activity"/>
    <property type="evidence" value="ECO:0007669"/>
    <property type="project" value="InterPro"/>
</dbReference>
<dbReference type="OrthoDB" id="5593012at2759"/>
<dbReference type="FunFam" id="1.20.1270.280:FF:000001">
    <property type="entry name" value="dynein heavy chain 7, axonemal"/>
    <property type="match status" value="1"/>
</dbReference>
<evidence type="ECO:0000313" key="17">
    <source>
        <dbReference type="EMBL" id="KAG9392138.1"/>
    </source>
</evidence>
<dbReference type="FunFam" id="3.40.50.300:FF:001145">
    <property type="entry name" value="Putative dynein heavy chain"/>
    <property type="match status" value="1"/>
</dbReference>
<keyword evidence="10" id="KW-0969">Cilium</keyword>
<dbReference type="Pfam" id="PF12775">
    <property type="entry name" value="AAA_7"/>
    <property type="match status" value="1"/>
</dbReference>
<accession>A0A8J6E0F4</accession>
<dbReference type="SUPFAM" id="SSF52540">
    <property type="entry name" value="P-loop containing nucleoside triphosphate hydrolases"/>
    <property type="match status" value="4"/>
</dbReference>
<dbReference type="GO" id="GO:0030286">
    <property type="term" value="C:dynein complex"/>
    <property type="evidence" value="ECO:0007669"/>
    <property type="project" value="UniProtKB-KW"/>
</dbReference>
<dbReference type="InterPro" id="IPR043157">
    <property type="entry name" value="Dynein_AAA1S"/>
</dbReference>
<comment type="subcellular location">
    <subcellularLocation>
        <location evidence="1">Cytoplasm</location>
        <location evidence="1">Cytoskeleton</location>
        <location evidence="1">Cilium axoneme</location>
    </subcellularLocation>
</comment>
<comment type="caution">
    <text evidence="17">The sequence shown here is derived from an EMBL/GenBank/DDBJ whole genome shotgun (WGS) entry which is preliminary data.</text>
</comment>
<dbReference type="InterPro" id="IPR003593">
    <property type="entry name" value="AAA+_ATPase"/>
</dbReference>
<dbReference type="Pfam" id="PF17857">
    <property type="entry name" value="AAA_lid_1"/>
    <property type="match status" value="1"/>
</dbReference>
<feature type="coiled-coil region" evidence="14">
    <location>
        <begin position="1066"/>
        <end position="1093"/>
    </location>
</feature>
<evidence type="ECO:0000256" key="3">
    <source>
        <dbReference type="ARBA" id="ARBA00022490"/>
    </source>
</evidence>
<evidence type="ECO:0000256" key="6">
    <source>
        <dbReference type="ARBA" id="ARBA00022741"/>
    </source>
</evidence>
<dbReference type="GO" id="GO:0051959">
    <property type="term" value="F:dynein light intermediate chain binding"/>
    <property type="evidence" value="ECO:0007669"/>
    <property type="project" value="InterPro"/>
</dbReference>
<dbReference type="Proteomes" id="UP000717585">
    <property type="component" value="Unassembled WGS sequence"/>
</dbReference>
<dbReference type="Pfam" id="PF18198">
    <property type="entry name" value="AAA_lid_11"/>
    <property type="match status" value="1"/>
</dbReference>
<dbReference type="FunFam" id="3.40.50.300:FF:002429">
    <property type="entry name" value="Dynein heavy chain, putative"/>
    <property type="match status" value="1"/>
</dbReference>
<dbReference type="InterPro" id="IPR042222">
    <property type="entry name" value="Dynein_2_N"/>
</dbReference>
<dbReference type="Gene3D" id="3.40.50.300">
    <property type="entry name" value="P-loop containing nucleotide triphosphate hydrolases"/>
    <property type="match status" value="5"/>
</dbReference>
<keyword evidence="7" id="KW-0067">ATP-binding</keyword>
<evidence type="ECO:0000256" key="7">
    <source>
        <dbReference type="ARBA" id="ARBA00022840"/>
    </source>
</evidence>
<dbReference type="Pfam" id="PF18199">
    <property type="entry name" value="Dynein_C"/>
    <property type="match status" value="1"/>
</dbReference>
<dbReference type="InterPro" id="IPR035699">
    <property type="entry name" value="AAA_6"/>
</dbReference>
<evidence type="ECO:0000259" key="16">
    <source>
        <dbReference type="SMART" id="SM00382"/>
    </source>
</evidence>
<dbReference type="Gene3D" id="1.10.472.130">
    <property type="match status" value="1"/>
</dbReference>
<keyword evidence="12" id="KW-0206">Cytoskeleton</keyword>
<dbReference type="Pfam" id="PF12777">
    <property type="entry name" value="MT"/>
    <property type="match status" value="1"/>
</dbReference>
<dbReference type="Gene3D" id="3.20.180.20">
    <property type="entry name" value="Dynein heavy chain, N-terminal domain 2"/>
    <property type="match status" value="1"/>
</dbReference>
<dbReference type="FunFam" id="3.40.50.300:FF:002141">
    <property type="entry name" value="Dynein heavy chain"/>
    <property type="match status" value="1"/>
</dbReference>
<feature type="coiled-coil region" evidence="14">
    <location>
        <begin position="2840"/>
        <end position="2877"/>
    </location>
</feature>
<dbReference type="FunFam" id="1.10.8.710:FF:000004">
    <property type="entry name" value="Dynein axonemal heavy chain 6"/>
    <property type="match status" value="1"/>
</dbReference>
<keyword evidence="6" id="KW-0547">Nucleotide-binding</keyword>
<dbReference type="Pfam" id="PF12781">
    <property type="entry name" value="AAA_9"/>
    <property type="match status" value="1"/>
</dbReference>
<keyword evidence="5" id="KW-0677">Repeat</keyword>
<feature type="coiled-coil region" evidence="14">
    <location>
        <begin position="3337"/>
        <end position="3392"/>
    </location>
</feature>
<feature type="domain" description="AAA+ ATPase" evidence="16">
    <location>
        <begin position="1362"/>
        <end position="1499"/>
    </location>
</feature>
<reference evidence="17" key="1">
    <citation type="submission" date="2021-05" db="EMBL/GenBank/DDBJ databases">
        <title>A free-living protist that lacks canonical eukaryotic 1 DNA replication and segregation systems.</title>
        <authorList>
            <person name="Salas-Leiva D.E."/>
            <person name="Tromer E.C."/>
            <person name="Curtis B.A."/>
            <person name="Jerlstrom-Hultqvist J."/>
            <person name="Kolisko M."/>
            <person name="Yi Z."/>
            <person name="Salas-Leiva J.S."/>
            <person name="Gallot-Lavallee L."/>
            <person name="Kops G.J.P.L."/>
            <person name="Archibald J.M."/>
            <person name="Simpson A.G.B."/>
            <person name="Roger A.J."/>
        </authorList>
    </citation>
    <scope>NUCLEOTIDE SEQUENCE</scope>
    <source>
        <strain evidence="17">BICM</strain>
    </source>
</reference>
<dbReference type="FunFam" id="1.10.287.2620:FF:000001">
    <property type="entry name" value="Cytoplasmic dynein heavy chain 1"/>
    <property type="match status" value="1"/>
</dbReference>
<dbReference type="InterPro" id="IPR043160">
    <property type="entry name" value="Dynein_C_barrel"/>
</dbReference>